<protein>
    <submittedName>
        <fullName evidence="2">Cysteine hydrolase</fullName>
    </submittedName>
</protein>
<dbReference type="Pfam" id="PF00857">
    <property type="entry name" value="Isochorismatase"/>
    <property type="match status" value="1"/>
</dbReference>
<proteinExistence type="predicted"/>
<dbReference type="OrthoDB" id="9794942at2"/>
<reference evidence="2 3" key="1">
    <citation type="submission" date="2017-07" db="EMBL/GenBank/DDBJ databases">
        <title>Draft whole genome sequences of clinical Proprionibacteriaceae strains.</title>
        <authorList>
            <person name="Bernier A.-M."/>
            <person name="Bernard K."/>
            <person name="Domingo M.-C."/>
        </authorList>
    </citation>
    <scope>NUCLEOTIDE SEQUENCE [LARGE SCALE GENOMIC DNA]</scope>
    <source>
        <strain evidence="2 3">NML 130396</strain>
    </source>
</reference>
<evidence type="ECO:0000313" key="3">
    <source>
        <dbReference type="Proteomes" id="UP000216311"/>
    </source>
</evidence>
<dbReference type="SUPFAM" id="SSF52499">
    <property type="entry name" value="Isochorismatase-like hydrolases"/>
    <property type="match status" value="1"/>
</dbReference>
<sequence>MTSGSCSRPHARGGQLSPGLLGAVSGGQADWVVDYTAIDWARVALVVIDVQNDFVDGAMPVPGTVEILPQLRHLVEAFRSAGRPIAHVIRLYSASGGDVDLVRRADIESGRRVVSPGSSGAEIPYALTGGTPVRVDAELLLTGAPQILGEREVLLYKPRWSAFHRTRLQAWLEQQNVSSVVVAGCNLPNCPRATLFDASERDLPAGLVIDAVSQTSPERLADLRRIGVHGLTVDQVVHALG</sequence>
<dbReference type="InterPro" id="IPR000868">
    <property type="entry name" value="Isochorismatase-like_dom"/>
</dbReference>
<dbReference type="InterPro" id="IPR000595">
    <property type="entry name" value="cNMP-bd_dom"/>
</dbReference>
<dbReference type="PROSITE" id="PS50042">
    <property type="entry name" value="CNMP_BINDING_3"/>
    <property type="match status" value="1"/>
</dbReference>
<evidence type="ECO:0000313" key="2">
    <source>
        <dbReference type="EMBL" id="OYO21919.1"/>
    </source>
</evidence>
<organism evidence="2 3">
    <name type="scientific">Enemella dayhoffiae</name>
    <dbReference type="NCBI Taxonomy" id="2016507"/>
    <lineage>
        <taxon>Bacteria</taxon>
        <taxon>Bacillati</taxon>
        <taxon>Actinomycetota</taxon>
        <taxon>Actinomycetes</taxon>
        <taxon>Propionibacteriales</taxon>
        <taxon>Propionibacteriaceae</taxon>
        <taxon>Enemella</taxon>
    </lineage>
</organism>
<dbReference type="Gene3D" id="3.40.50.850">
    <property type="entry name" value="Isochorismatase-like"/>
    <property type="match status" value="1"/>
</dbReference>
<accession>A0A255H2X1</accession>
<dbReference type="PANTHER" id="PTHR47044">
    <property type="entry name" value="OS02G0276400 PROTEIN"/>
    <property type="match status" value="1"/>
</dbReference>
<dbReference type="InterPro" id="IPR036380">
    <property type="entry name" value="Isochorismatase-like_sf"/>
</dbReference>
<dbReference type="Proteomes" id="UP000216311">
    <property type="component" value="Unassembled WGS sequence"/>
</dbReference>
<name>A0A255H2X1_9ACTN</name>
<keyword evidence="2" id="KW-0378">Hydrolase</keyword>
<dbReference type="EMBL" id="NMVQ01000012">
    <property type="protein sequence ID" value="OYO21919.1"/>
    <property type="molecule type" value="Genomic_DNA"/>
</dbReference>
<dbReference type="AlphaFoldDB" id="A0A255H2X1"/>
<dbReference type="CDD" id="cd00431">
    <property type="entry name" value="cysteine_hydrolases"/>
    <property type="match status" value="1"/>
</dbReference>
<gene>
    <name evidence="2" type="ORF">CGZ93_08225</name>
</gene>
<feature type="domain" description="Cyclic nucleotide-binding" evidence="1">
    <location>
        <begin position="99"/>
        <end position="159"/>
    </location>
</feature>
<keyword evidence="3" id="KW-1185">Reference proteome</keyword>
<comment type="caution">
    <text evidence="2">The sequence shown here is derived from an EMBL/GenBank/DDBJ whole genome shotgun (WGS) entry which is preliminary data.</text>
</comment>
<dbReference type="GO" id="GO:0016787">
    <property type="term" value="F:hydrolase activity"/>
    <property type="evidence" value="ECO:0007669"/>
    <property type="project" value="UniProtKB-KW"/>
</dbReference>
<evidence type="ECO:0000259" key="1">
    <source>
        <dbReference type="PROSITE" id="PS50042"/>
    </source>
</evidence>